<dbReference type="InterPro" id="IPR013083">
    <property type="entry name" value="Znf_RING/FYVE/PHD"/>
</dbReference>
<dbReference type="SMART" id="SM00336">
    <property type="entry name" value="BBOX"/>
    <property type="match status" value="1"/>
</dbReference>
<evidence type="ECO:0000313" key="4">
    <source>
        <dbReference type="EMBL" id="CDW82253.1"/>
    </source>
</evidence>
<protein>
    <submittedName>
        <fullName evidence="4">Tripartite motif-containing protein 66</fullName>
    </submittedName>
</protein>
<dbReference type="PANTHER" id="PTHR25462:SF296">
    <property type="entry name" value="MEIOTIC P26, ISOFORM F"/>
    <property type="match status" value="1"/>
</dbReference>
<dbReference type="PROSITE" id="PS50119">
    <property type="entry name" value="ZF_BBOX"/>
    <property type="match status" value="1"/>
</dbReference>
<evidence type="ECO:0000256" key="1">
    <source>
        <dbReference type="ARBA" id="ARBA00022723"/>
    </source>
</evidence>
<keyword evidence="1" id="KW-0479">Metal-binding</keyword>
<feature type="domain" description="B box-type" evidence="3">
    <location>
        <begin position="169"/>
        <end position="210"/>
    </location>
</feature>
<dbReference type="InParanoid" id="A0A078AMY8"/>
<accession>A0A078AMY8</accession>
<name>A0A078AMY8_STYLE</name>
<organism evidence="4 5">
    <name type="scientific">Stylonychia lemnae</name>
    <name type="common">Ciliate</name>
    <dbReference type="NCBI Taxonomy" id="5949"/>
    <lineage>
        <taxon>Eukaryota</taxon>
        <taxon>Sar</taxon>
        <taxon>Alveolata</taxon>
        <taxon>Ciliophora</taxon>
        <taxon>Intramacronucleata</taxon>
        <taxon>Spirotrichea</taxon>
        <taxon>Stichotrichia</taxon>
        <taxon>Sporadotrichida</taxon>
        <taxon>Oxytrichidae</taxon>
        <taxon>Stylonychinae</taxon>
        <taxon>Stylonychia</taxon>
    </lineage>
</organism>
<dbReference type="GO" id="GO:0061630">
    <property type="term" value="F:ubiquitin protein ligase activity"/>
    <property type="evidence" value="ECO:0007669"/>
    <property type="project" value="TreeGrafter"/>
</dbReference>
<evidence type="ECO:0000259" key="3">
    <source>
        <dbReference type="PROSITE" id="PS50119"/>
    </source>
</evidence>
<dbReference type="EMBL" id="CCKQ01010724">
    <property type="protein sequence ID" value="CDW82253.1"/>
    <property type="molecule type" value="Genomic_DNA"/>
</dbReference>
<dbReference type="GO" id="GO:0005654">
    <property type="term" value="C:nucleoplasm"/>
    <property type="evidence" value="ECO:0007669"/>
    <property type="project" value="TreeGrafter"/>
</dbReference>
<dbReference type="InterPro" id="IPR000315">
    <property type="entry name" value="Znf_B-box"/>
</dbReference>
<reference evidence="4 5" key="1">
    <citation type="submission" date="2014-06" db="EMBL/GenBank/DDBJ databases">
        <authorList>
            <person name="Swart Estienne"/>
        </authorList>
    </citation>
    <scope>NUCLEOTIDE SEQUENCE [LARGE SCALE GENOMIC DNA]</scope>
    <source>
        <strain evidence="4 5">130c</strain>
    </source>
</reference>
<keyword evidence="2" id="KW-0862">Zinc</keyword>
<dbReference type="Gene3D" id="3.30.40.10">
    <property type="entry name" value="Zinc/RING finger domain, C3HC4 (zinc finger)"/>
    <property type="match status" value="1"/>
</dbReference>
<dbReference type="CDD" id="cd19756">
    <property type="entry name" value="Bbox2"/>
    <property type="match status" value="1"/>
</dbReference>
<dbReference type="OrthoDB" id="5828209at2759"/>
<sequence length="469" mass="54404">MESLVNCDKCQQRFNDNENFPKLLPCCGITYCLSCINSTLIYNSLLLAQGSTETQRQNQQQTLQQQQPKQQIKCDQCDKVYDGVDQLVSNNKLLKIALSLQFSTNQPIFNSNHSLFQPNFNNSFSQKNTVMNNTYMGRPPLAQTPVRNQQIPQMNLSIPMNIQSMESDDYGTRCMVHKHKELEFFCRTCSSLVCSNCMFYEHNGHALSQLEEINGLLIHNITDLQKQLSKSRSIINLNKSQLEKLLQQVTFLEDQQVENIEKGFQAIIQRLNEKKQAMMAEMTMKYTSEKRKFSQQLKEVLRNDEFLKDIEEAYKQLLKFMEDNHQTRVLVRLNDINDYVSSSILKTDELMNHENKYDLKMDQTLTPMTLNMQQQSFNNTSAAQSPLVKINSKVPPLNQNMQQYVFPHQHQVSNSNNSNNGTGSGIGQRFINEFSSNFNPQSSEMRRRSQFPDLIIKKNRPLYSQFTQM</sequence>
<dbReference type="AlphaFoldDB" id="A0A078AMY8"/>
<dbReference type="Pfam" id="PF00643">
    <property type="entry name" value="zf-B_box"/>
    <property type="match status" value="1"/>
</dbReference>
<evidence type="ECO:0000256" key="2">
    <source>
        <dbReference type="PROSITE-ProRule" id="PRU00024"/>
    </source>
</evidence>
<evidence type="ECO:0000313" key="5">
    <source>
        <dbReference type="Proteomes" id="UP000039865"/>
    </source>
</evidence>
<keyword evidence="2" id="KW-0863">Zinc-finger</keyword>
<dbReference type="InterPro" id="IPR047153">
    <property type="entry name" value="TRIM45/56/19-like"/>
</dbReference>
<dbReference type="Gene3D" id="3.30.160.60">
    <property type="entry name" value="Classic Zinc Finger"/>
    <property type="match status" value="1"/>
</dbReference>
<dbReference type="Proteomes" id="UP000039865">
    <property type="component" value="Unassembled WGS sequence"/>
</dbReference>
<dbReference type="PANTHER" id="PTHR25462">
    <property type="entry name" value="BONUS, ISOFORM C-RELATED"/>
    <property type="match status" value="1"/>
</dbReference>
<dbReference type="GO" id="GO:0008270">
    <property type="term" value="F:zinc ion binding"/>
    <property type="evidence" value="ECO:0007669"/>
    <property type="project" value="UniProtKB-KW"/>
</dbReference>
<proteinExistence type="predicted"/>
<gene>
    <name evidence="4" type="primary">Contig13951.g14886</name>
    <name evidence="4" type="ORF">STYLEM_11283</name>
</gene>
<dbReference type="SUPFAM" id="SSF57845">
    <property type="entry name" value="B-box zinc-binding domain"/>
    <property type="match status" value="1"/>
</dbReference>
<keyword evidence="5" id="KW-1185">Reference proteome</keyword>